<comment type="caution">
    <text evidence="1">The sequence shown here is derived from an EMBL/GenBank/DDBJ whole genome shotgun (WGS) entry which is preliminary data.</text>
</comment>
<organism evidence="1 2">
    <name type="scientific">Phaeovibrio sulfidiphilus</name>
    <dbReference type="NCBI Taxonomy" id="1220600"/>
    <lineage>
        <taxon>Bacteria</taxon>
        <taxon>Pseudomonadati</taxon>
        <taxon>Pseudomonadota</taxon>
        <taxon>Alphaproteobacteria</taxon>
        <taxon>Rhodospirillales</taxon>
        <taxon>Rhodospirillaceae</taxon>
        <taxon>Phaeovibrio</taxon>
    </lineage>
</organism>
<sequence>MDVDINCSSPFEAPFRLSEPDRQTLPVVVASPHSGTLFPGHFLEQTRLDAETLRRSEDSFVDDLFGDAPSVGVPLLSAVYSRAYLDLNREPYELDPTMFFGDLPRYVNTASPRVAAGLGTIAREVSEGTEIYSEKLTFSDAENRIEALYRPYHQCLVSLIDRTILRFGYCILVDGHSMPTWEEGPTPDIVLGDRHGRSCCPDLTAHIESFLTRAGLSVVRNTPYAGGHTTSFYGAPGQGVHAIQIELARKLYMVESDHTALPSLKALRALMGRLVRSIGELPDTVFLPSKPA</sequence>
<dbReference type="EMBL" id="JACZHT010000001">
    <property type="protein sequence ID" value="MBE1236397.1"/>
    <property type="molecule type" value="Genomic_DNA"/>
</dbReference>
<proteinExistence type="predicted"/>
<name>A0A8J6YNU7_9PROT</name>
<accession>A0A8J6YNU7</accession>
<dbReference type="InterPro" id="IPR007709">
    <property type="entry name" value="N-FG_amidohydro"/>
</dbReference>
<protein>
    <submittedName>
        <fullName evidence="1">N-formylglutamate amidohydrolase</fullName>
    </submittedName>
</protein>
<dbReference type="RefSeq" id="WP_192533259.1">
    <property type="nucleotide sequence ID" value="NZ_JACZHT010000001.1"/>
</dbReference>
<keyword evidence="2" id="KW-1185">Reference proteome</keyword>
<evidence type="ECO:0000313" key="2">
    <source>
        <dbReference type="Proteomes" id="UP000631034"/>
    </source>
</evidence>
<reference evidence="1" key="1">
    <citation type="submission" date="2020-10" db="EMBL/GenBank/DDBJ databases">
        <title>Genome sequence of the unusual species of purple photosynthetic bacteria, Phaeovibrio sulfidiphilus DSM 23193, type strain.</title>
        <authorList>
            <person name="Kyndt J.A."/>
            <person name="Meyer T.E."/>
        </authorList>
    </citation>
    <scope>NUCLEOTIDE SEQUENCE</scope>
    <source>
        <strain evidence="1">DSM 23193</strain>
    </source>
</reference>
<dbReference type="Gene3D" id="3.40.630.40">
    <property type="entry name" value="Zn-dependent exopeptidases"/>
    <property type="match status" value="1"/>
</dbReference>
<dbReference type="SUPFAM" id="SSF53187">
    <property type="entry name" value="Zn-dependent exopeptidases"/>
    <property type="match status" value="1"/>
</dbReference>
<evidence type="ECO:0000313" key="1">
    <source>
        <dbReference type="EMBL" id="MBE1236397.1"/>
    </source>
</evidence>
<gene>
    <name evidence="1" type="ORF">IHV25_01845</name>
</gene>
<dbReference type="Pfam" id="PF05013">
    <property type="entry name" value="FGase"/>
    <property type="match status" value="1"/>
</dbReference>
<dbReference type="Proteomes" id="UP000631034">
    <property type="component" value="Unassembled WGS sequence"/>
</dbReference>
<dbReference type="AlphaFoldDB" id="A0A8J6YNU7"/>